<keyword evidence="7" id="KW-1015">Disulfide bond</keyword>
<dbReference type="GO" id="GO:0060560">
    <property type="term" value="P:developmental growth involved in morphogenesis"/>
    <property type="evidence" value="ECO:0007669"/>
    <property type="project" value="UniProtKB-ARBA"/>
</dbReference>
<keyword evidence="6 9" id="KW-0879">Wnt signaling pathway</keyword>
<sequence>MRDFNIKLTCKLFTMKRKFWMVVIFSFLALDIGEAIRWLSLQHSHLHWNLTAWSLQNSPGGRGVRSGDRSPCAVARRRYGLARAQARLCRTAPDAMPHVQQAARLAVDTCQQVFGNRRWNCSSVASAPYLTPDLTRATREQAYVYAISSAAVVWAVARACSSGALHQCTCAPRPSKSPAPTQKFQWGGCGDNIKWGSHFSKRNKKSRRDEISESERILRSYMALVNLHNNKVGRKIMSESLRTQCKCHGVSGSCNIKTCWRALPSMTEIGMKMLQKYTNAIEVKRGFLEKISSEEKKKKRNSSAQLVYISKSPDYCTKDEKLGSFGTVGRHCNVSSNGPDSCRQLCCGRGYRTVVDEKIERCQCKFYNCCYVKCKICRTLTQVYECL</sequence>
<evidence type="ECO:0000256" key="5">
    <source>
        <dbReference type="ARBA" id="ARBA00022530"/>
    </source>
</evidence>
<proteinExistence type="inferred from homology"/>
<dbReference type="SMART" id="SM00097">
    <property type="entry name" value="WNT1"/>
    <property type="match status" value="1"/>
</dbReference>
<organism evidence="10 11">
    <name type="scientific">Acanthoscelides obtectus</name>
    <name type="common">Bean weevil</name>
    <name type="synonym">Bruchus obtectus</name>
    <dbReference type="NCBI Taxonomy" id="200917"/>
    <lineage>
        <taxon>Eukaryota</taxon>
        <taxon>Metazoa</taxon>
        <taxon>Ecdysozoa</taxon>
        <taxon>Arthropoda</taxon>
        <taxon>Hexapoda</taxon>
        <taxon>Insecta</taxon>
        <taxon>Pterygota</taxon>
        <taxon>Neoptera</taxon>
        <taxon>Endopterygota</taxon>
        <taxon>Coleoptera</taxon>
        <taxon>Polyphaga</taxon>
        <taxon>Cucujiformia</taxon>
        <taxon>Chrysomeloidea</taxon>
        <taxon>Chrysomelidae</taxon>
        <taxon>Bruchinae</taxon>
        <taxon>Bruchini</taxon>
        <taxon>Acanthoscelides</taxon>
    </lineage>
</organism>
<protein>
    <recommendedName>
        <fullName evidence="9">Protein Wnt</fullName>
    </recommendedName>
</protein>
<dbReference type="GO" id="GO:0045165">
    <property type="term" value="P:cell fate commitment"/>
    <property type="evidence" value="ECO:0007669"/>
    <property type="project" value="TreeGrafter"/>
</dbReference>
<keyword evidence="3 9" id="KW-0217">Developmental protein</keyword>
<evidence type="ECO:0000256" key="7">
    <source>
        <dbReference type="ARBA" id="ARBA00023157"/>
    </source>
</evidence>
<evidence type="ECO:0000256" key="1">
    <source>
        <dbReference type="ARBA" id="ARBA00004498"/>
    </source>
</evidence>
<dbReference type="GO" id="GO:0030182">
    <property type="term" value="P:neuron differentiation"/>
    <property type="evidence" value="ECO:0007669"/>
    <property type="project" value="TreeGrafter"/>
</dbReference>
<evidence type="ECO:0000313" key="10">
    <source>
        <dbReference type="EMBL" id="CAH1979805.1"/>
    </source>
</evidence>
<comment type="similarity">
    <text evidence="2 9">Belongs to the Wnt family.</text>
</comment>
<dbReference type="PANTHER" id="PTHR12027:SF102">
    <property type="entry name" value="PROTEIN WNT"/>
    <property type="match status" value="1"/>
</dbReference>
<dbReference type="FunFam" id="3.30.2460.20:FF:000001">
    <property type="entry name" value="Wnt homolog"/>
    <property type="match status" value="1"/>
</dbReference>
<dbReference type="AlphaFoldDB" id="A0A9P0KMF1"/>
<dbReference type="GO" id="GO:0060070">
    <property type="term" value="P:canonical Wnt signaling pathway"/>
    <property type="evidence" value="ECO:0007669"/>
    <property type="project" value="TreeGrafter"/>
</dbReference>
<dbReference type="InterPro" id="IPR005817">
    <property type="entry name" value="Wnt"/>
</dbReference>
<gene>
    <name evidence="10" type="ORF">ACAOBT_LOCUS13636</name>
</gene>
<dbReference type="EMBL" id="CAKOFQ010006884">
    <property type="protein sequence ID" value="CAH1979805.1"/>
    <property type="molecule type" value="Genomic_DNA"/>
</dbReference>
<dbReference type="CDD" id="cd19343">
    <property type="entry name" value="Wnt_Wnt11"/>
    <property type="match status" value="1"/>
</dbReference>
<evidence type="ECO:0000256" key="6">
    <source>
        <dbReference type="ARBA" id="ARBA00022687"/>
    </source>
</evidence>
<evidence type="ECO:0000256" key="8">
    <source>
        <dbReference type="ARBA" id="ARBA00023288"/>
    </source>
</evidence>
<name>A0A9P0KMF1_ACAOB</name>
<dbReference type="GO" id="GO:0005109">
    <property type="term" value="F:frizzled binding"/>
    <property type="evidence" value="ECO:0007669"/>
    <property type="project" value="TreeGrafter"/>
</dbReference>
<evidence type="ECO:0000313" key="11">
    <source>
        <dbReference type="Proteomes" id="UP001152888"/>
    </source>
</evidence>
<dbReference type="Proteomes" id="UP001152888">
    <property type="component" value="Unassembled WGS sequence"/>
</dbReference>
<evidence type="ECO:0000256" key="9">
    <source>
        <dbReference type="RuleBase" id="RU003500"/>
    </source>
</evidence>
<dbReference type="GO" id="GO:0005615">
    <property type="term" value="C:extracellular space"/>
    <property type="evidence" value="ECO:0007669"/>
    <property type="project" value="TreeGrafter"/>
</dbReference>
<evidence type="ECO:0000256" key="4">
    <source>
        <dbReference type="ARBA" id="ARBA00022525"/>
    </source>
</evidence>
<dbReference type="InterPro" id="IPR043158">
    <property type="entry name" value="Wnt_C"/>
</dbReference>
<comment type="subcellular location">
    <subcellularLocation>
        <location evidence="1 9">Secreted</location>
        <location evidence="1 9">Extracellular space</location>
        <location evidence="1 9">Extracellular matrix</location>
    </subcellularLocation>
</comment>
<dbReference type="Pfam" id="PF00110">
    <property type="entry name" value="wnt"/>
    <property type="match status" value="1"/>
</dbReference>
<dbReference type="PROSITE" id="PS00246">
    <property type="entry name" value="WNT1"/>
    <property type="match status" value="1"/>
</dbReference>
<dbReference type="Gene3D" id="3.30.2460.20">
    <property type="match status" value="1"/>
</dbReference>
<evidence type="ECO:0000256" key="3">
    <source>
        <dbReference type="ARBA" id="ARBA00022473"/>
    </source>
</evidence>
<dbReference type="OrthoDB" id="5945655at2759"/>
<dbReference type="GO" id="GO:0007517">
    <property type="term" value="P:muscle organ development"/>
    <property type="evidence" value="ECO:0007669"/>
    <property type="project" value="UniProtKB-ARBA"/>
</dbReference>
<comment type="function">
    <text evidence="9">Ligand for members of the frizzled family of seven transmembrane receptors.</text>
</comment>
<keyword evidence="8" id="KW-0449">Lipoprotein</keyword>
<dbReference type="InterPro" id="IPR018161">
    <property type="entry name" value="Wnt_CS"/>
</dbReference>
<keyword evidence="5" id="KW-0272">Extracellular matrix</keyword>
<dbReference type="PRINTS" id="PR01349">
    <property type="entry name" value="WNTPROTEIN"/>
</dbReference>
<comment type="caution">
    <text evidence="10">The sequence shown here is derived from an EMBL/GenBank/DDBJ whole genome shotgun (WGS) entry which is preliminary data.</text>
</comment>
<evidence type="ECO:0000256" key="2">
    <source>
        <dbReference type="ARBA" id="ARBA00005683"/>
    </source>
</evidence>
<dbReference type="PANTHER" id="PTHR12027">
    <property type="entry name" value="WNT RELATED"/>
    <property type="match status" value="1"/>
</dbReference>
<dbReference type="GO" id="GO:0005125">
    <property type="term" value="F:cytokine activity"/>
    <property type="evidence" value="ECO:0007669"/>
    <property type="project" value="TreeGrafter"/>
</dbReference>
<accession>A0A9P0KMF1</accession>
<dbReference type="GO" id="GO:0000902">
    <property type="term" value="P:cell morphogenesis"/>
    <property type="evidence" value="ECO:0007669"/>
    <property type="project" value="UniProtKB-ARBA"/>
</dbReference>
<reference evidence="10" key="1">
    <citation type="submission" date="2022-03" db="EMBL/GenBank/DDBJ databases">
        <authorList>
            <person name="Sayadi A."/>
        </authorList>
    </citation>
    <scope>NUCLEOTIDE SEQUENCE</scope>
</reference>
<keyword evidence="11" id="KW-1185">Reference proteome</keyword>
<keyword evidence="4" id="KW-0964">Secreted</keyword>